<dbReference type="InterPro" id="IPR001227">
    <property type="entry name" value="Ac_transferase_dom_sf"/>
</dbReference>
<sequence>MLTPSLREAMFNPDSAQLDNMAWAQPAIVAFEIAMAAHWRAEGLKPDFAIGHFRR</sequence>
<feature type="domain" description="Malonyl-CoA:ACP transacylase (MAT)" evidence="1">
    <location>
        <begin position="5"/>
        <end position="52"/>
    </location>
</feature>
<accession>A0A485CSY2</accession>
<dbReference type="EC" id="2.3.1.41" evidence="2"/>
<dbReference type="Pfam" id="PF00698">
    <property type="entry name" value="Acyl_transf_1"/>
    <property type="match status" value="1"/>
</dbReference>
<dbReference type="AlphaFoldDB" id="A0A485CSY2"/>
<proteinExistence type="predicted"/>
<keyword evidence="2" id="KW-0808">Transferase</keyword>
<name>A0A485CSY2_RAOPL</name>
<dbReference type="Proteomes" id="UP000345637">
    <property type="component" value="Unassembled WGS sequence"/>
</dbReference>
<organism evidence="2 3">
    <name type="scientific">Raoultella planticola</name>
    <name type="common">Klebsiella planticola</name>
    <dbReference type="NCBI Taxonomy" id="575"/>
    <lineage>
        <taxon>Bacteria</taxon>
        <taxon>Pseudomonadati</taxon>
        <taxon>Pseudomonadota</taxon>
        <taxon>Gammaproteobacteria</taxon>
        <taxon>Enterobacterales</taxon>
        <taxon>Enterobacteriaceae</taxon>
        <taxon>Klebsiella/Raoultella group</taxon>
        <taxon>Raoultella</taxon>
    </lineage>
</organism>
<dbReference type="SUPFAM" id="SSF52151">
    <property type="entry name" value="FabD/lysophospholipase-like"/>
    <property type="match status" value="1"/>
</dbReference>
<dbReference type="InterPro" id="IPR016035">
    <property type="entry name" value="Acyl_Trfase/lysoPLipase"/>
</dbReference>
<keyword evidence="2" id="KW-0012">Acyltransferase</keyword>
<gene>
    <name evidence="2" type="ORF">NCTC12998_06414</name>
</gene>
<evidence type="ECO:0000259" key="1">
    <source>
        <dbReference type="Pfam" id="PF00698"/>
    </source>
</evidence>
<evidence type="ECO:0000313" key="2">
    <source>
        <dbReference type="EMBL" id="VFS87673.1"/>
    </source>
</evidence>
<reference evidence="2 3" key="1">
    <citation type="submission" date="2019-03" db="EMBL/GenBank/DDBJ databases">
        <authorList>
            <consortium name="Pathogen Informatics"/>
        </authorList>
    </citation>
    <scope>NUCLEOTIDE SEQUENCE [LARGE SCALE GENOMIC DNA]</scope>
    <source>
        <strain evidence="2 3">NCTC12998</strain>
    </source>
</reference>
<dbReference type="EMBL" id="CAADJE010000033">
    <property type="protein sequence ID" value="VFS87673.1"/>
    <property type="molecule type" value="Genomic_DNA"/>
</dbReference>
<dbReference type="Gene3D" id="3.40.366.10">
    <property type="entry name" value="Malonyl-Coenzyme A Acyl Carrier Protein, domain 2"/>
    <property type="match status" value="1"/>
</dbReference>
<dbReference type="GO" id="GO:0004315">
    <property type="term" value="F:3-oxoacyl-[acyl-carrier-protein] synthase activity"/>
    <property type="evidence" value="ECO:0007669"/>
    <property type="project" value="UniProtKB-EC"/>
</dbReference>
<protein>
    <submittedName>
        <fullName evidence="2">Beta-ketoacyl-acyl-carrier-protein synthase I</fullName>
        <ecNumber evidence="2">2.3.1.41</ecNumber>
    </submittedName>
</protein>
<evidence type="ECO:0000313" key="3">
    <source>
        <dbReference type="Proteomes" id="UP000345637"/>
    </source>
</evidence>
<dbReference type="InterPro" id="IPR014043">
    <property type="entry name" value="Acyl_transferase_dom"/>
</dbReference>